<dbReference type="SUPFAM" id="SSF51735">
    <property type="entry name" value="NAD(P)-binding Rossmann-fold domains"/>
    <property type="match status" value="1"/>
</dbReference>
<evidence type="ECO:0000259" key="1">
    <source>
        <dbReference type="Pfam" id="PF05368"/>
    </source>
</evidence>
<dbReference type="InterPro" id="IPR008030">
    <property type="entry name" value="NmrA-like"/>
</dbReference>
<dbReference type="InterPro" id="IPR036291">
    <property type="entry name" value="NAD(P)-bd_dom_sf"/>
</dbReference>
<evidence type="ECO:0000313" key="2">
    <source>
        <dbReference type="EMBL" id="KAA2239430.1"/>
    </source>
</evidence>
<dbReference type="Gene3D" id="3.90.25.10">
    <property type="entry name" value="UDP-galactose 4-epimerase, domain 1"/>
    <property type="match status" value="1"/>
</dbReference>
<keyword evidence="3" id="KW-1185">Reference proteome</keyword>
<gene>
    <name evidence="2" type="ORF">F0L74_24835</name>
</gene>
<name>A0A5B2VLB4_9BACT</name>
<feature type="domain" description="NmrA-like" evidence="1">
    <location>
        <begin position="2"/>
        <end position="254"/>
    </location>
</feature>
<sequence length="300" mass="32081">MSNITITGSLGNIGQRLTRSLVAKGHRVTVISSQPERAAAIEALQAIPAIGTVTDRDFLQRAFKDADAVYTMIPPDFTATDIRAYIKGVGEGYAAAIAQTGVKHVVNLSAIGSHRADGPGPTGANHHVEQQLNALPDTHVLHLRPGMFYTNFLGSIPLIRYQQLIGSNYDATANIVLSHPEDIAAAAFEALDTRAFIGKQVQYIAGDEQNGGAIARILGEAVGLPNLTWTAFPDEAMLQALLQTGMSEQMARVYIIEIGIAIRNGDLIDDYRLHQGQASGKITLADFAREFAAVYTASAS</sequence>
<reference evidence="2 3" key="1">
    <citation type="submission" date="2019-09" db="EMBL/GenBank/DDBJ databases">
        <title>Chitinophaga ginsengihumi sp. nov., isolated from soil of ginseng rhizosphere.</title>
        <authorList>
            <person name="Lee J."/>
        </authorList>
    </citation>
    <scope>NUCLEOTIDE SEQUENCE [LARGE SCALE GENOMIC DNA]</scope>
    <source>
        <strain evidence="2 3">BN140078</strain>
    </source>
</reference>
<evidence type="ECO:0000313" key="3">
    <source>
        <dbReference type="Proteomes" id="UP000324611"/>
    </source>
</evidence>
<comment type="caution">
    <text evidence="2">The sequence shown here is derived from an EMBL/GenBank/DDBJ whole genome shotgun (WGS) entry which is preliminary data.</text>
</comment>
<dbReference type="RefSeq" id="WP_149840609.1">
    <property type="nucleotide sequence ID" value="NZ_VUOC01000004.1"/>
</dbReference>
<dbReference type="InterPro" id="IPR051604">
    <property type="entry name" value="Ergot_Alk_Oxidoreductase"/>
</dbReference>
<proteinExistence type="predicted"/>
<dbReference type="PANTHER" id="PTHR43162">
    <property type="match status" value="1"/>
</dbReference>
<protein>
    <submittedName>
        <fullName evidence="2">NAD(P)H-binding protein</fullName>
    </submittedName>
</protein>
<dbReference type="EMBL" id="VUOC01000004">
    <property type="protein sequence ID" value="KAA2239430.1"/>
    <property type="molecule type" value="Genomic_DNA"/>
</dbReference>
<reference evidence="2 3" key="2">
    <citation type="submission" date="2019-09" db="EMBL/GenBank/DDBJ databases">
        <authorList>
            <person name="Jin C."/>
        </authorList>
    </citation>
    <scope>NUCLEOTIDE SEQUENCE [LARGE SCALE GENOMIC DNA]</scope>
    <source>
        <strain evidence="2 3">BN140078</strain>
    </source>
</reference>
<dbReference type="Gene3D" id="3.40.50.720">
    <property type="entry name" value="NAD(P)-binding Rossmann-like Domain"/>
    <property type="match status" value="1"/>
</dbReference>
<dbReference type="Pfam" id="PF05368">
    <property type="entry name" value="NmrA"/>
    <property type="match status" value="1"/>
</dbReference>
<accession>A0A5B2VLB4</accession>
<dbReference type="Proteomes" id="UP000324611">
    <property type="component" value="Unassembled WGS sequence"/>
</dbReference>
<dbReference type="AlphaFoldDB" id="A0A5B2VLB4"/>
<organism evidence="2 3">
    <name type="scientific">Chitinophaga agrisoli</name>
    <dbReference type="NCBI Taxonomy" id="2607653"/>
    <lineage>
        <taxon>Bacteria</taxon>
        <taxon>Pseudomonadati</taxon>
        <taxon>Bacteroidota</taxon>
        <taxon>Chitinophagia</taxon>
        <taxon>Chitinophagales</taxon>
        <taxon>Chitinophagaceae</taxon>
        <taxon>Chitinophaga</taxon>
    </lineage>
</organism>
<dbReference type="PANTHER" id="PTHR43162:SF1">
    <property type="entry name" value="PRESTALK A DIFFERENTIATION PROTEIN A"/>
    <property type="match status" value="1"/>
</dbReference>